<comment type="similarity">
    <text evidence="2">Belongs to the ABC-4 integral membrane protein family. LolC/E subfamily.</text>
</comment>
<dbReference type="RefSeq" id="WP_150098565.1">
    <property type="nucleotide sequence ID" value="NZ_VWPL01000036.1"/>
</dbReference>
<gene>
    <name evidence="10" type="ORF">F1193_14735</name>
</gene>
<dbReference type="InterPro" id="IPR025857">
    <property type="entry name" value="MacB_PCD"/>
</dbReference>
<dbReference type="InterPro" id="IPR003838">
    <property type="entry name" value="ABC3_permease_C"/>
</dbReference>
<evidence type="ECO:0000259" key="8">
    <source>
        <dbReference type="Pfam" id="PF02687"/>
    </source>
</evidence>
<evidence type="ECO:0000256" key="2">
    <source>
        <dbReference type="ARBA" id="ARBA00005236"/>
    </source>
</evidence>
<dbReference type="PANTHER" id="PTHR30489">
    <property type="entry name" value="LIPOPROTEIN-RELEASING SYSTEM TRANSMEMBRANE PROTEIN LOLE"/>
    <property type="match status" value="1"/>
</dbReference>
<keyword evidence="5 7" id="KW-1133">Transmembrane helix</keyword>
<dbReference type="Proteomes" id="UP000323886">
    <property type="component" value="Unassembled WGS sequence"/>
</dbReference>
<accession>A0A5M6HMX9</accession>
<dbReference type="OrthoDB" id="9770036at2"/>
<dbReference type="GO" id="GO:0098797">
    <property type="term" value="C:plasma membrane protein complex"/>
    <property type="evidence" value="ECO:0007669"/>
    <property type="project" value="TreeGrafter"/>
</dbReference>
<comment type="caution">
    <text evidence="10">The sequence shown here is derived from an EMBL/GenBank/DDBJ whole genome shotgun (WGS) entry which is preliminary data.</text>
</comment>
<evidence type="ECO:0000256" key="3">
    <source>
        <dbReference type="ARBA" id="ARBA00022475"/>
    </source>
</evidence>
<evidence type="ECO:0000259" key="9">
    <source>
        <dbReference type="Pfam" id="PF12704"/>
    </source>
</evidence>
<feature type="transmembrane region" description="Helical" evidence="7">
    <location>
        <begin position="277"/>
        <end position="298"/>
    </location>
</feature>
<keyword evidence="3" id="KW-1003">Cell membrane</keyword>
<proteinExistence type="inferred from homology"/>
<evidence type="ECO:0000256" key="5">
    <source>
        <dbReference type="ARBA" id="ARBA00022989"/>
    </source>
</evidence>
<dbReference type="EMBL" id="VWPL01000036">
    <property type="protein sequence ID" value="KAA5597206.1"/>
    <property type="molecule type" value="Genomic_DNA"/>
</dbReference>
<keyword evidence="4 7" id="KW-0812">Transmembrane</keyword>
<evidence type="ECO:0000256" key="1">
    <source>
        <dbReference type="ARBA" id="ARBA00004651"/>
    </source>
</evidence>
<feature type="transmembrane region" description="Helical" evidence="7">
    <location>
        <begin position="20"/>
        <end position="40"/>
    </location>
</feature>
<organism evidence="10 11">
    <name type="scientific">Blastochloris sulfoviridis</name>
    <dbReference type="NCBI Taxonomy" id="50712"/>
    <lineage>
        <taxon>Bacteria</taxon>
        <taxon>Pseudomonadati</taxon>
        <taxon>Pseudomonadota</taxon>
        <taxon>Alphaproteobacteria</taxon>
        <taxon>Hyphomicrobiales</taxon>
        <taxon>Blastochloridaceae</taxon>
        <taxon>Blastochloris</taxon>
    </lineage>
</organism>
<dbReference type="GO" id="GO:0044874">
    <property type="term" value="P:lipoprotein localization to outer membrane"/>
    <property type="evidence" value="ECO:0007669"/>
    <property type="project" value="TreeGrafter"/>
</dbReference>
<protein>
    <submittedName>
        <fullName evidence="10">ABC transporter permease</fullName>
    </submittedName>
</protein>
<comment type="subcellular location">
    <subcellularLocation>
        <location evidence="1">Cell membrane</location>
        <topology evidence="1">Multi-pass membrane protein</topology>
    </subcellularLocation>
</comment>
<dbReference type="AlphaFoldDB" id="A0A5M6HMX9"/>
<dbReference type="PANTHER" id="PTHR30489:SF0">
    <property type="entry name" value="LIPOPROTEIN-RELEASING SYSTEM TRANSMEMBRANE PROTEIN LOLE"/>
    <property type="match status" value="1"/>
</dbReference>
<keyword evidence="6 7" id="KW-0472">Membrane</keyword>
<feature type="transmembrane region" description="Helical" evidence="7">
    <location>
        <begin position="325"/>
        <end position="354"/>
    </location>
</feature>
<evidence type="ECO:0000313" key="11">
    <source>
        <dbReference type="Proteomes" id="UP000323886"/>
    </source>
</evidence>
<feature type="transmembrane region" description="Helical" evidence="7">
    <location>
        <begin position="374"/>
        <end position="394"/>
    </location>
</feature>
<evidence type="ECO:0000313" key="10">
    <source>
        <dbReference type="EMBL" id="KAA5597206.1"/>
    </source>
</evidence>
<dbReference type="InterPro" id="IPR051447">
    <property type="entry name" value="Lipoprotein-release_system"/>
</dbReference>
<evidence type="ECO:0000256" key="4">
    <source>
        <dbReference type="ARBA" id="ARBA00022692"/>
    </source>
</evidence>
<feature type="domain" description="ABC3 transporter permease C-terminal" evidence="8">
    <location>
        <begin position="282"/>
        <end position="404"/>
    </location>
</feature>
<dbReference type="Pfam" id="PF02687">
    <property type="entry name" value="FtsX"/>
    <property type="match status" value="1"/>
</dbReference>
<name>A0A5M6HMX9_9HYPH</name>
<reference evidence="10 11" key="1">
    <citation type="submission" date="2019-09" db="EMBL/GenBank/DDBJ databases">
        <title>Draft Whole-Genome sequence of Blastochloris sulfoviridis DSM 729.</title>
        <authorList>
            <person name="Meyer T.E."/>
            <person name="Kyndt J.A."/>
        </authorList>
    </citation>
    <scope>NUCLEOTIDE SEQUENCE [LARGE SCALE GENOMIC DNA]</scope>
    <source>
        <strain evidence="10 11">DSM 729</strain>
    </source>
</reference>
<keyword evidence="11" id="KW-1185">Reference proteome</keyword>
<sequence length="412" mass="44432">MSLVLDIAFTHVRARARQTLVAIFGVATGVGFSIMMAALMQGSQVDFINKLVDAMPHIAISDERPAPPVQPAERAYDAAAIHGLTPETRRLGIKNPLATMAALETWVPGEIGPGVITRAIIRYAGRDVSVTVNGIDPMREPKISTLATKMRQGSLVSLYRATNAIILGSRLATKIGARIGSTISLTTTTGGQMTAEVVGISHIGVRTADETTAYTLIKTAQILQAQTGIINEIRIRLDDPMIAKDVADRIVRETNYQAVAWMEAQEELLSAFQVRNIIMTTVVGAILLVASFGTYNIISTITHEKARDIAIMKSLGFREVTVRRIFVVEALTIGLVGSVFGCVLGYALCLFLGSFEFEFSAFTDMTRIPLLYSVNHYLIATGVALLSSGIAGYFPARKAARVHPVEIIRGAA</sequence>
<evidence type="ECO:0000256" key="6">
    <source>
        <dbReference type="ARBA" id="ARBA00023136"/>
    </source>
</evidence>
<feature type="domain" description="MacB-like periplasmic core" evidence="9">
    <location>
        <begin position="19"/>
        <end position="251"/>
    </location>
</feature>
<evidence type="ECO:0000256" key="7">
    <source>
        <dbReference type="SAM" id="Phobius"/>
    </source>
</evidence>
<dbReference type="Pfam" id="PF12704">
    <property type="entry name" value="MacB_PCD"/>
    <property type="match status" value="1"/>
</dbReference>